<dbReference type="HAMAP" id="MF_00392">
    <property type="entry name" value="LpxB"/>
    <property type="match status" value="1"/>
</dbReference>
<reference evidence="13 14" key="1">
    <citation type="submission" date="2019-01" db="EMBL/GenBank/DDBJ databases">
        <authorList>
            <person name="Chen W.-M."/>
        </authorList>
    </citation>
    <scope>NUCLEOTIDE SEQUENCE [LARGE SCALE GENOMIC DNA]</scope>
    <source>
        <strain evidence="13 14">CCP-6</strain>
    </source>
</reference>
<comment type="caution">
    <text evidence="13">The sequence shown here is derived from an EMBL/GenBank/DDBJ whole genome shotgun (WGS) entry which is preliminary data.</text>
</comment>
<proteinExistence type="inferred from homology"/>
<gene>
    <name evidence="11 13" type="primary">lpxB</name>
    <name evidence="13" type="ORF">EOD42_08420</name>
</gene>
<dbReference type="NCBIfam" id="TIGR00215">
    <property type="entry name" value="lpxB"/>
    <property type="match status" value="1"/>
</dbReference>
<keyword evidence="8 11" id="KW-0808">Transferase</keyword>
<keyword evidence="14" id="KW-1185">Reference proteome</keyword>
<dbReference type="UniPathway" id="UPA00973"/>
<evidence type="ECO:0000313" key="14">
    <source>
        <dbReference type="Proteomes" id="UP000282957"/>
    </source>
</evidence>
<keyword evidence="7 11" id="KW-0328">Glycosyltransferase</keyword>
<evidence type="ECO:0000313" key="13">
    <source>
        <dbReference type="EMBL" id="RVT97812.1"/>
    </source>
</evidence>
<dbReference type="InterPro" id="IPR003835">
    <property type="entry name" value="Glyco_trans_19"/>
</dbReference>
<keyword evidence="6 11" id="KW-0441">Lipid A biosynthesis</keyword>
<evidence type="ECO:0000256" key="11">
    <source>
        <dbReference type="HAMAP-Rule" id="MF_00392"/>
    </source>
</evidence>
<dbReference type="Proteomes" id="UP000282957">
    <property type="component" value="Unassembled WGS sequence"/>
</dbReference>
<dbReference type="GO" id="GO:0005543">
    <property type="term" value="F:phospholipid binding"/>
    <property type="evidence" value="ECO:0007669"/>
    <property type="project" value="TreeGrafter"/>
</dbReference>
<comment type="function">
    <text evidence="1 11">Condensation of UDP-2,3-diacylglucosamine and 2,3-diacylglucosamine-1-phosphate to form lipid A disaccharide, a precursor of lipid A, a phosphorylated glycolipid that anchors the lipopolysaccharide to the outer membrane of the cell.</text>
</comment>
<comment type="pathway">
    <text evidence="11">Bacterial outer membrane biogenesis; LPS lipid A biosynthesis.</text>
</comment>
<evidence type="ECO:0000256" key="1">
    <source>
        <dbReference type="ARBA" id="ARBA00002056"/>
    </source>
</evidence>
<dbReference type="PANTHER" id="PTHR30372:SF4">
    <property type="entry name" value="LIPID-A-DISACCHARIDE SYNTHASE, MITOCHONDRIAL-RELATED"/>
    <property type="match status" value="1"/>
</dbReference>
<organism evidence="13 14">
    <name type="scientific">Rhodovarius crocodyli</name>
    <dbReference type="NCBI Taxonomy" id="1979269"/>
    <lineage>
        <taxon>Bacteria</taxon>
        <taxon>Pseudomonadati</taxon>
        <taxon>Pseudomonadota</taxon>
        <taxon>Alphaproteobacteria</taxon>
        <taxon>Acetobacterales</taxon>
        <taxon>Roseomonadaceae</taxon>
        <taxon>Rhodovarius</taxon>
    </lineage>
</organism>
<sequence length="396" mass="42147">MTLLYVIAGEASGDVLGARLITALRQRRPELDFAGVGGERMAEQGFASLFPMRELALMGLLEVLPKIRSLSRRLDETVADIQARRPAAVITIDSPGFTLRVGARVKAMGIPVIHYVAPQVWGWRQGRAKKLPAKLDRILALLPFEAPFFEPHGIPVDFVGHPVLESGADRGDGVRFRAKHGLAANERLLIVMPGSRRTEVSRLLPVFGQTLALLPPGIRAVVPLAGPVEDTVRAATAHWPRQPILVRDIAEKYDAFAAAEAGLIKSGTSSLECAVAGLPHVVGYRVNPITAMIVRRMLKVRFVSLVNLMAEREVVPELLQEACNPATLAATLAPLLEGGGARARQLEGFADALARLTPAEGTPSAAAAEAVLRAVSGALPPDPHQGAPPLGSPPGP</sequence>
<evidence type="ECO:0000256" key="2">
    <source>
        <dbReference type="ARBA" id="ARBA00007868"/>
    </source>
</evidence>
<evidence type="ECO:0000256" key="4">
    <source>
        <dbReference type="ARBA" id="ARBA00020902"/>
    </source>
</evidence>
<evidence type="ECO:0000256" key="12">
    <source>
        <dbReference type="SAM" id="MobiDB-lite"/>
    </source>
</evidence>
<dbReference type="Pfam" id="PF02684">
    <property type="entry name" value="LpxB"/>
    <property type="match status" value="1"/>
</dbReference>
<dbReference type="PANTHER" id="PTHR30372">
    <property type="entry name" value="LIPID-A-DISACCHARIDE SYNTHASE"/>
    <property type="match status" value="1"/>
</dbReference>
<evidence type="ECO:0000256" key="10">
    <source>
        <dbReference type="ARBA" id="ARBA00048975"/>
    </source>
</evidence>
<dbReference type="OrthoDB" id="9801642at2"/>
<dbReference type="AlphaFoldDB" id="A0A437MJI5"/>
<evidence type="ECO:0000256" key="5">
    <source>
        <dbReference type="ARBA" id="ARBA00022516"/>
    </source>
</evidence>
<evidence type="ECO:0000256" key="9">
    <source>
        <dbReference type="ARBA" id="ARBA00023098"/>
    </source>
</evidence>
<keyword evidence="9 11" id="KW-0443">Lipid metabolism</keyword>
<evidence type="ECO:0000256" key="3">
    <source>
        <dbReference type="ARBA" id="ARBA00012687"/>
    </source>
</evidence>
<evidence type="ECO:0000256" key="8">
    <source>
        <dbReference type="ARBA" id="ARBA00022679"/>
    </source>
</evidence>
<dbReference type="EMBL" id="SACL01000002">
    <property type="protein sequence ID" value="RVT97812.1"/>
    <property type="molecule type" value="Genomic_DNA"/>
</dbReference>
<dbReference type="EC" id="2.4.1.182" evidence="3 11"/>
<comment type="catalytic activity">
    <reaction evidence="10 11">
        <text>a lipid X + a UDP-2-N,3-O-bis[(3R)-3-hydroxyacyl]-alpha-D-glucosamine = a lipid A disaccharide + UDP + H(+)</text>
        <dbReference type="Rhea" id="RHEA:67828"/>
        <dbReference type="ChEBI" id="CHEBI:15378"/>
        <dbReference type="ChEBI" id="CHEBI:58223"/>
        <dbReference type="ChEBI" id="CHEBI:137748"/>
        <dbReference type="ChEBI" id="CHEBI:176338"/>
        <dbReference type="ChEBI" id="CHEBI:176343"/>
        <dbReference type="EC" id="2.4.1.182"/>
    </reaction>
</comment>
<evidence type="ECO:0000256" key="6">
    <source>
        <dbReference type="ARBA" id="ARBA00022556"/>
    </source>
</evidence>
<comment type="similarity">
    <text evidence="2 11">Belongs to the LpxB family.</text>
</comment>
<feature type="region of interest" description="Disordered" evidence="12">
    <location>
        <begin position="377"/>
        <end position="396"/>
    </location>
</feature>
<accession>A0A437MJI5</accession>
<dbReference type="RefSeq" id="WP_127787040.1">
    <property type="nucleotide sequence ID" value="NZ_SACL01000002.1"/>
</dbReference>
<dbReference type="GO" id="GO:0016020">
    <property type="term" value="C:membrane"/>
    <property type="evidence" value="ECO:0007669"/>
    <property type="project" value="GOC"/>
</dbReference>
<evidence type="ECO:0000256" key="7">
    <source>
        <dbReference type="ARBA" id="ARBA00022676"/>
    </source>
</evidence>
<protein>
    <recommendedName>
        <fullName evidence="4 11">Lipid-A-disaccharide synthase</fullName>
        <ecNumber evidence="3 11">2.4.1.182</ecNumber>
    </recommendedName>
</protein>
<keyword evidence="5 11" id="KW-0444">Lipid biosynthesis</keyword>
<dbReference type="SUPFAM" id="SSF53756">
    <property type="entry name" value="UDP-Glycosyltransferase/glycogen phosphorylase"/>
    <property type="match status" value="1"/>
</dbReference>
<dbReference type="GO" id="GO:0008915">
    <property type="term" value="F:lipid-A-disaccharide synthase activity"/>
    <property type="evidence" value="ECO:0007669"/>
    <property type="project" value="UniProtKB-UniRule"/>
</dbReference>
<dbReference type="GO" id="GO:0009245">
    <property type="term" value="P:lipid A biosynthetic process"/>
    <property type="evidence" value="ECO:0007669"/>
    <property type="project" value="UniProtKB-UniRule"/>
</dbReference>
<name>A0A437MJI5_9PROT</name>